<feature type="transmembrane region" description="Helical" evidence="1">
    <location>
        <begin position="220"/>
        <end position="238"/>
    </location>
</feature>
<feature type="transmembrane region" description="Helical" evidence="1">
    <location>
        <begin position="291"/>
        <end position="308"/>
    </location>
</feature>
<feature type="transmembrane region" description="Helical" evidence="1">
    <location>
        <begin position="126"/>
        <end position="144"/>
    </location>
</feature>
<proteinExistence type="predicted"/>
<dbReference type="EMBL" id="DSOV01000043">
    <property type="protein sequence ID" value="HEN42621.1"/>
    <property type="molecule type" value="Genomic_DNA"/>
</dbReference>
<feature type="transmembrane region" description="Helical" evidence="1">
    <location>
        <begin position="180"/>
        <end position="208"/>
    </location>
</feature>
<organism evidence="2">
    <name type="scientific">Geobacter metallireducens</name>
    <dbReference type="NCBI Taxonomy" id="28232"/>
    <lineage>
        <taxon>Bacteria</taxon>
        <taxon>Pseudomonadati</taxon>
        <taxon>Thermodesulfobacteriota</taxon>
        <taxon>Desulfuromonadia</taxon>
        <taxon>Geobacterales</taxon>
        <taxon>Geobacteraceae</taxon>
        <taxon>Geobacter</taxon>
    </lineage>
</organism>
<feature type="transmembrane region" description="Helical" evidence="1">
    <location>
        <begin position="12"/>
        <end position="31"/>
    </location>
</feature>
<name>A0A831UCY4_GEOME</name>
<gene>
    <name evidence="2" type="ORF">ENQ87_09635</name>
</gene>
<keyword evidence="1" id="KW-0812">Transmembrane</keyword>
<accession>A0A831UCY4</accession>
<reference evidence="2" key="1">
    <citation type="journal article" date="2020" name="mSystems">
        <title>Genome- and Community-Level Interaction Insights into Carbon Utilization and Element Cycling Functions of Hydrothermarchaeota in Hydrothermal Sediment.</title>
        <authorList>
            <person name="Zhou Z."/>
            <person name="Liu Y."/>
            <person name="Xu W."/>
            <person name="Pan J."/>
            <person name="Luo Z.H."/>
            <person name="Li M."/>
        </authorList>
    </citation>
    <scope>NUCLEOTIDE SEQUENCE [LARGE SCALE GENOMIC DNA]</scope>
    <source>
        <strain evidence="2">SpSt-349</strain>
    </source>
</reference>
<feature type="transmembrane region" description="Helical" evidence="1">
    <location>
        <begin position="151"/>
        <end position="168"/>
    </location>
</feature>
<keyword evidence="1" id="KW-0472">Membrane</keyword>
<protein>
    <submittedName>
        <fullName evidence="2">Uncharacterized protein</fullName>
    </submittedName>
</protein>
<feature type="transmembrane region" description="Helical" evidence="1">
    <location>
        <begin position="412"/>
        <end position="430"/>
    </location>
</feature>
<keyword evidence="1" id="KW-1133">Transmembrane helix</keyword>
<feature type="transmembrane region" description="Helical" evidence="1">
    <location>
        <begin position="442"/>
        <end position="458"/>
    </location>
</feature>
<comment type="caution">
    <text evidence="2">The sequence shown here is derived from an EMBL/GenBank/DDBJ whole genome shotgun (WGS) entry which is preliminary data.</text>
</comment>
<evidence type="ECO:0000313" key="2">
    <source>
        <dbReference type="EMBL" id="HEN42621.1"/>
    </source>
</evidence>
<feature type="transmembrane region" description="Helical" evidence="1">
    <location>
        <begin position="250"/>
        <end position="279"/>
    </location>
</feature>
<sequence>MASIEREVDQTLVLVALLLPLAAIIYIIAYLDIAAAAAALAALAALLIVVTPFRGYCAFVVLYLLSEDFPLQGPGSTRLASLFATKIGPLPASTVLLVLLVLVAFMTWSLGGRRGERGLAVLDRRVLLFAALLLPSWLLVVDNLDSGRHRIFADVYPVAYFFAFYYATRIHVDTDERLLVVLRLMVAAIAAKVALCAGLLLVGIGASWDASLLRVTFDSGIRFFPLALFWPLVLLFAARGKLSAGRRLLLVLLAFVAVFAIATLVTRLLMLTTILGLLLMPREAVSRRGKLLVAGFGLLSVVALSVLNPEMSRSLVARTAQLFESPLSSERGEFKALSQVVRIIEGINVYATLKSRNALLWGAGPGSWFNDAHYPFPFASLIGKWDYDEQTLATARIYAPHFPWVAIFFKEGLLGVVAHVMLFVTFFRALKRRLATSAASVHPYYLAFWGAFVTLAVSFHTPKVYGGIGMLMGVVALEMARRAPDQPVPAG</sequence>
<evidence type="ECO:0000256" key="1">
    <source>
        <dbReference type="SAM" id="Phobius"/>
    </source>
</evidence>
<feature type="transmembrane region" description="Helical" evidence="1">
    <location>
        <begin position="37"/>
        <end position="66"/>
    </location>
</feature>
<dbReference type="AlphaFoldDB" id="A0A831UCY4"/>
<feature type="transmembrane region" description="Helical" evidence="1">
    <location>
        <begin position="87"/>
        <end position="106"/>
    </location>
</feature>